<sequence length="1181" mass="134762">MAIPPRLFVNNISRLVSNSNNNNNVNNNNNNNNESATTLGRTHQAINTPRNETSSSVVQNNNNISNITTPQPTHVLTPNVHKHLPPQTMGSVPVGISEIVSQLVGKFLPPDDDFEDDDDFLSNIEKQTNALNMISSIVEHYEDMYQDLTDHPLLDLRGDFGIGTLLQITGEEFIEEIIQYLMHYISGEYNSEEEQVKKNFLLSILRTLHMIYPAGFEKTFLMDEIMTFFSKEVKEFINTSNRPTSDNEFLFNYSKYVYCLGLLGSISRNSSDATTFYIQDEIPQLLCNRFKQKLEHIPKRQKKKLDIKNFNIDCRTFSGEFPTIIELEYQELRNLVSCLSFLGEYIEVIQFIMQAGGASIILPLLKSKDKYLMSDGLKMSDSLLAHVSFAQNFVEKGCLGSLLKLPAINYLSGGLSLCLSSIASYPDIMDKVFKNETITDKLTEMGIGFLQSNHSELRKYGCQFFQNAFAYVSVVTKFDKESGLSILLLECEVPSGRTGISLLLGCSTVEREPFVVEAALRTIHNMFFPHSKPMSYLIPIRKNLCEVFRNNDGIRVLLDNLYNYDDPSNLNILRKLCCDILIELTNDSAINQILIKIEIGGLLTDLLKEKQNEEQYESFNQLKESALKLLEKVTGRKSKTVIREAKDDTLVRLEKATIASNTHITYRQDELLQLIHEYLDNKGLVESAKCLMKEAKIPKSSLNFQIPSLPKPKPLLDRIVVNYLRQQHRECEEPIAVLPEFSLFHKHCCPKQGNSLKSSKCLVRRLNSRKISIHPRDIGYDFQRKNRKFLYSRLKYSNTVIGESEIISSIAFAPDSSKIYCSSDEGDLFIYDRNGGDLVDQVKIFEDSPLRGIQFSTDRLIEPRFLAWGENSSFLYGINSLRQPLFEYKDCFSATFSNGNDLVAASSFDTTKIYNIAHGEIIATFNDLSSENETIACFSPYDDLVLANACLWDIRIPRSIHRFDRLSQIRFNHFNSNGLEVIINSEIWDLRTLKLLNTCSSLKDATYVRFNNDKSVMFAGYNNASQDMIHETLSNTFKVIDTSSYQLLSSHTFERHEIHDISIDPVYNYVSLLSHNSPFSSVKIYEIGQTKGDVPYEDDDDGDEHMESDQDSDSEDDDEDDEDDEEDLFGNHPIFDDGDEDFMSDDESIIIVDDEDEEDFDEEGDNHTEIVYDLDDDEELQ</sequence>
<reference evidence="7 8" key="1">
    <citation type="journal article" date="2010" name="Cell">
        <title>The genome of Naegleria gruberi illuminates early eukaryotic versatility.</title>
        <authorList>
            <person name="Fritz-Laylin L.K."/>
            <person name="Prochnik S.E."/>
            <person name="Ginger M.L."/>
            <person name="Dacks J.B."/>
            <person name="Carpenter M.L."/>
            <person name="Field M.C."/>
            <person name="Kuo A."/>
            <person name="Paredez A."/>
            <person name="Chapman J."/>
            <person name="Pham J."/>
            <person name="Shu S."/>
            <person name="Neupane R."/>
            <person name="Cipriano M."/>
            <person name="Mancuso J."/>
            <person name="Tu H."/>
            <person name="Salamov A."/>
            <person name="Lindquist E."/>
            <person name="Shapiro H."/>
            <person name="Lucas S."/>
            <person name="Grigoriev I.V."/>
            <person name="Cande W.Z."/>
            <person name="Fulton C."/>
            <person name="Rokhsar D.S."/>
            <person name="Dawson S.C."/>
        </authorList>
    </citation>
    <scope>NUCLEOTIDE SEQUENCE [LARGE SCALE GENOMIC DNA]</scope>
    <source>
        <strain evidence="7 8">NEG-M</strain>
    </source>
</reference>
<dbReference type="UniPathway" id="UPA00143"/>
<dbReference type="GeneID" id="8858052"/>
<dbReference type="AlphaFoldDB" id="D2VX16"/>
<evidence type="ECO:0000256" key="5">
    <source>
        <dbReference type="ARBA" id="ARBA00023242"/>
    </source>
</evidence>
<dbReference type="RefSeq" id="XP_002671285.1">
    <property type="nucleotide sequence ID" value="XM_002671239.1"/>
</dbReference>
<evidence type="ECO:0000256" key="4">
    <source>
        <dbReference type="ARBA" id="ARBA00022786"/>
    </source>
</evidence>
<dbReference type="Gene3D" id="2.130.10.10">
    <property type="entry name" value="YVTN repeat-like/Quinoprotein amine dehydrogenase"/>
    <property type="match status" value="1"/>
</dbReference>
<evidence type="ECO:0000313" key="8">
    <source>
        <dbReference type="Proteomes" id="UP000006671"/>
    </source>
</evidence>
<dbReference type="InterPro" id="IPR001680">
    <property type="entry name" value="WD40_rpt"/>
</dbReference>
<feature type="region of interest" description="Disordered" evidence="6">
    <location>
        <begin position="1091"/>
        <end position="1181"/>
    </location>
</feature>
<dbReference type="PANTHER" id="PTHR13129:SF4">
    <property type="entry name" value="DDB1- AND CUL4-ASSOCIATED FACTOR 1"/>
    <property type="match status" value="1"/>
</dbReference>
<dbReference type="GO" id="GO:0005634">
    <property type="term" value="C:nucleus"/>
    <property type="evidence" value="ECO:0007669"/>
    <property type="project" value="UniProtKB-SubCell"/>
</dbReference>
<name>D2VX16_NAEGR</name>
<dbReference type="InParanoid" id="D2VX16"/>
<dbReference type="EMBL" id="GG738906">
    <property type="protein sequence ID" value="EFC38541.1"/>
    <property type="molecule type" value="Genomic_DNA"/>
</dbReference>
<dbReference type="GO" id="GO:0080008">
    <property type="term" value="C:Cul4-RING E3 ubiquitin ligase complex"/>
    <property type="evidence" value="ECO:0007669"/>
    <property type="project" value="TreeGrafter"/>
</dbReference>
<feature type="compositionally biased region" description="Acidic residues" evidence="6">
    <location>
        <begin position="1172"/>
        <end position="1181"/>
    </location>
</feature>
<feature type="compositionally biased region" description="Low complexity" evidence="6">
    <location>
        <begin position="53"/>
        <end position="71"/>
    </location>
</feature>
<dbReference type="KEGG" id="ngr:NAEGRDRAFT_59453"/>
<feature type="compositionally biased region" description="Acidic residues" evidence="6">
    <location>
        <begin position="1095"/>
        <end position="1128"/>
    </location>
</feature>
<dbReference type="InterPro" id="IPR011989">
    <property type="entry name" value="ARM-like"/>
</dbReference>
<evidence type="ECO:0000256" key="2">
    <source>
        <dbReference type="ARBA" id="ARBA00004906"/>
    </source>
</evidence>
<organism evidence="8">
    <name type="scientific">Naegleria gruberi</name>
    <name type="common">Amoeba</name>
    <dbReference type="NCBI Taxonomy" id="5762"/>
    <lineage>
        <taxon>Eukaryota</taxon>
        <taxon>Discoba</taxon>
        <taxon>Heterolobosea</taxon>
        <taxon>Tetramitia</taxon>
        <taxon>Eutetramitia</taxon>
        <taxon>Vahlkampfiidae</taxon>
        <taxon>Naegleria</taxon>
    </lineage>
</organism>
<evidence type="ECO:0000256" key="6">
    <source>
        <dbReference type="SAM" id="MobiDB-lite"/>
    </source>
</evidence>
<dbReference type="STRING" id="5762.D2VX16"/>
<dbReference type="InterPro" id="IPR033270">
    <property type="entry name" value="VPRBP/DCAF1"/>
</dbReference>
<comment type="subcellular location">
    <subcellularLocation>
        <location evidence="1">Nucleus</location>
    </subcellularLocation>
</comment>
<keyword evidence="4" id="KW-0833">Ubl conjugation pathway</keyword>
<dbReference type="PANTHER" id="PTHR13129">
    <property type="entry name" value="VPRBP PROTEIN-RELATED"/>
    <property type="match status" value="1"/>
</dbReference>
<proteinExistence type="inferred from homology"/>
<dbReference type="Pfam" id="PF08513">
    <property type="entry name" value="LisH"/>
    <property type="match status" value="1"/>
</dbReference>
<keyword evidence="5" id="KW-0539">Nucleus</keyword>
<evidence type="ECO:0000256" key="1">
    <source>
        <dbReference type="ARBA" id="ARBA00004123"/>
    </source>
</evidence>
<accession>D2VX16</accession>
<feature type="region of interest" description="Disordered" evidence="6">
    <location>
        <begin position="48"/>
        <end position="71"/>
    </location>
</feature>
<dbReference type="SUPFAM" id="SSF48371">
    <property type="entry name" value="ARM repeat"/>
    <property type="match status" value="1"/>
</dbReference>
<dbReference type="InterPro" id="IPR016024">
    <property type="entry name" value="ARM-type_fold"/>
</dbReference>
<dbReference type="Proteomes" id="UP000006671">
    <property type="component" value="Unassembled WGS sequence"/>
</dbReference>
<dbReference type="SUPFAM" id="SSF50978">
    <property type="entry name" value="WD40 repeat-like"/>
    <property type="match status" value="1"/>
</dbReference>
<dbReference type="eggNOG" id="KOG1832">
    <property type="taxonomic scope" value="Eukaryota"/>
</dbReference>
<dbReference type="InterPro" id="IPR015943">
    <property type="entry name" value="WD40/YVTN_repeat-like_dom_sf"/>
</dbReference>
<evidence type="ECO:0000313" key="7">
    <source>
        <dbReference type="EMBL" id="EFC38541.1"/>
    </source>
</evidence>
<dbReference type="VEuPathDB" id="AmoebaDB:NAEGRDRAFT_59453"/>
<keyword evidence="8" id="KW-1185">Reference proteome</keyword>
<dbReference type="PROSITE" id="PS50896">
    <property type="entry name" value="LISH"/>
    <property type="match status" value="1"/>
</dbReference>
<dbReference type="SMART" id="SM00667">
    <property type="entry name" value="LisH"/>
    <property type="match status" value="1"/>
</dbReference>
<dbReference type="InterPro" id="IPR036322">
    <property type="entry name" value="WD40_repeat_dom_sf"/>
</dbReference>
<comment type="pathway">
    <text evidence="2">Protein modification; protein ubiquitination.</text>
</comment>
<dbReference type="Gene3D" id="1.25.10.10">
    <property type="entry name" value="Leucine-rich Repeat Variant"/>
    <property type="match status" value="1"/>
</dbReference>
<dbReference type="OrthoDB" id="27563at2759"/>
<comment type="similarity">
    <text evidence="3">Belongs to the VPRBP/DCAF1 family.</text>
</comment>
<evidence type="ECO:0000256" key="3">
    <source>
        <dbReference type="ARBA" id="ARBA00008845"/>
    </source>
</evidence>
<protein>
    <submittedName>
        <fullName evidence="7">Predicted protein</fullName>
    </submittedName>
</protein>
<feature type="compositionally biased region" description="Acidic residues" evidence="6">
    <location>
        <begin position="1136"/>
        <end position="1164"/>
    </location>
</feature>
<dbReference type="SMART" id="SM00320">
    <property type="entry name" value="WD40"/>
    <property type="match status" value="2"/>
</dbReference>
<gene>
    <name evidence="7" type="ORF">NAEGRDRAFT_59453</name>
</gene>
<dbReference type="GO" id="GO:0016567">
    <property type="term" value="P:protein ubiquitination"/>
    <property type="evidence" value="ECO:0007669"/>
    <property type="project" value="UniProtKB-UniPathway"/>
</dbReference>
<dbReference type="InterPro" id="IPR006594">
    <property type="entry name" value="LisH"/>
</dbReference>